<evidence type="ECO:0000256" key="6">
    <source>
        <dbReference type="ARBA" id="ARBA00022801"/>
    </source>
</evidence>
<feature type="binding site" evidence="8">
    <location>
        <position position="138"/>
    </location>
    <ligand>
        <name>Zn(2+)</name>
        <dbReference type="ChEBI" id="CHEBI:29105"/>
        <label>1</label>
        <note>catalytic</note>
    </ligand>
</feature>
<dbReference type="PANTHER" id="PTHR46018">
    <property type="entry name" value="ZINC PHOSPHODIESTERASE ELAC PROTEIN 1"/>
    <property type="match status" value="1"/>
</dbReference>
<name>D1C3G7_SPHTD</name>
<accession>D1C3G7</accession>
<gene>
    <name evidence="8" type="primary">rnz</name>
    <name evidence="10" type="ordered locus">Sthe_1349</name>
</gene>
<dbReference type="HOGENOM" id="CLU_031317_2_1_0"/>
<comment type="subunit">
    <text evidence="1 8">Homodimer.</text>
</comment>
<feature type="binding site" evidence="8">
    <location>
        <position position="66"/>
    </location>
    <ligand>
        <name>Zn(2+)</name>
        <dbReference type="ChEBI" id="CHEBI:29105"/>
        <label>2</label>
        <note>catalytic</note>
    </ligand>
</feature>
<sequence>MIDACLLGTGGMMPLPNRWLSALLLRCEGHIILCDCGEGTQISWRSTNWGFRDLGTIVLTHLHADHVAGLPGVLYTVAHAEREDPVAIYGPPGTAAAVAAMRVIVPRLPFPVEVHELTGGETVDLPAGLQLRALAVEHRVPCLAYTFHRPRAPRFDTDRARELGIPITLWSRLQRGESVTVDGRPIQPEEVLGPPRRGLTVAFVTDTRPTPELPDFVRGADLLVCEGMYGDPDMLDRAVERGHMIFQEAAAIAAAGEVKRLWLTHFSPALTDPGAYLPLARDIFPNTDIGRAHRTLTLAFPDDE</sequence>
<dbReference type="Pfam" id="PF23023">
    <property type="entry name" value="Anti-Pycsar_Apyc1"/>
    <property type="match status" value="1"/>
</dbReference>
<dbReference type="NCBIfam" id="NF000801">
    <property type="entry name" value="PRK00055.1-3"/>
    <property type="match status" value="1"/>
</dbReference>
<evidence type="ECO:0000256" key="8">
    <source>
        <dbReference type="HAMAP-Rule" id="MF_01818"/>
    </source>
</evidence>
<dbReference type="Gene3D" id="3.60.15.10">
    <property type="entry name" value="Ribonuclease Z/Hydroxyacylglutathione hydrolase-like"/>
    <property type="match status" value="1"/>
</dbReference>
<feature type="binding site" evidence="8">
    <location>
        <position position="65"/>
    </location>
    <ligand>
        <name>Zn(2+)</name>
        <dbReference type="ChEBI" id="CHEBI:29105"/>
        <label>2</label>
        <note>catalytic</note>
    </ligand>
</feature>
<dbReference type="STRING" id="479434.Sthe_1349"/>
<evidence type="ECO:0000256" key="3">
    <source>
        <dbReference type="ARBA" id="ARBA00022722"/>
    </source>
</evidence>
<keyword evidence="11" id="KW-1185">Reference proteome</keyword>
<keyword evidence="6 8" id="KW-0378">Hydrolase</keyword>
<comment type="catalytic activity">
    <reaction evidence="8">
        <text>Endonucleolytic cleavage of RNA, removing extra 3' nucleotides from tRNA precursor, generating 3' termini of tRNAs. A 3'-hydroxy group is left at the tRNA terminus and a 5'-phosphoryl group is left at the trailer molecule.</text>
        <dbReference type="EC" id="3.1.26.11"/>
    </reaction>
</comment>
<dbReference type="EC" id="3.1.26.11" evidence="8"/>
<dbReference type="EMBL" id="CP001823">
    <property type="protein sequence ID" value="ACZ38784.1"/>
    <property type="molecule type" value="Genomic_DNA"/>
</dbReference>
<feature type="binding site" evidence="8">
    <location>
        <position position="206"/>
    </location>
    <ligand>
        <name>Zn(2+)</name>
        <dbReference type="ChEBI" id="CHEBI:29105"/>
        <label>1</label>
        <note>catalytic</note>
    </ligand>
</feature>
<dbReference type="FunCoup" id="D1C3G7">
    <property type="interactions" value="322"/>
</dbReference>
<keyword evidence="2 8" id="KW-0819">tRNA processing</keyword>
<evidence type="ECO:0000313" key="10">
    <source>
        <dbReference type="EMBL" id="ACZ38784.1"/>
    </source>
</evidence>
<feature type="binding site" evidence="8">
    <location>
        <position position="63"/>
    </location>
    <ligand>
        <name>Zn(2+)</name>
        <dbReference type="ChEBI" id="CHEBI:29105"/>
        <label>1</label>
        <note>catalytic</note>
    </ligand>
</feature>
<evidence type="ECO:0000259" key="9">
    <source>
        <dbReference type="Pfam" id="PF12706"/>
    </source>
</evidence>
<dbReference type="SUPFAM" id="SSF56281">
    <property type="entry name" value="Metallo-hydrolase/oxidoreductase"/>
    <property type="match status" value="1"/>
</dbReference>
<evidence type="ECO:0000256" key="5">
    <source>
        <dbReference type="ARBA" id="ARBA00022759"/>
    </source>
</evidence>
<dbReference type="PANTHER" id="PTHR46018:SF2">
    <property type="entry name" value="ZINC PHOSPHODIESTERASE ELAC PROTEIN 1"/>
    <property type="match status" value="1"/>
</dbReference>
<evidence type="ECO:0000256" key="7">
    <source>
        <dbReference type="ARBA" id="ARBA00022833"/>
    </source>
</evidence>
<reference evidence="10 11" key="2">
    <citation type="journal article" date="2010" name="Stand. Genomic Sci.">
        <title>Complete genome sequence of Desulfohalobium retbaense type strain (HR(100)).</title>
        <authorList>
            <person name="Spring S."/>
            <person name="Nolan M."/>
            <person name="Lapidus A."/>
            <person name="Glavina Del Rio T."/>
            <person name="Copeland A."/>
            <person name="Tice H."/>
            <person name="Cheng J.F."/>
            <person name="Lucas S."/>
            <person name="Land M."/>
            <person name="Chen F."/>
            <person name="Bruce D."/>
            <person name="Goodwin L."/>
            <person name="Pitluck S."/>
            <person name="Ivanova N."/>
            <person name="Mavromatis K."/>
            <person name="Mikhailova N."/>
            <person name="Pati A."/>
            <person name="Chen A."/>
            <person name="Palaniappan K."/>
            <person name="Hauser L."/>
            <person name="Chang Y.J."/>
            <person name="Jeffries C.D."/>
            <person name="Munk C."/>
            <person name="Kiss H."/>
            <person name="Chain P."/>
            <person name="Han C."/>
            <person name="Brettin T."/>
            <person name="Detter J.C."/>
            <person name="Schuler E."/>
            <person name="Goker M."/>
            <person name="Rohde M."/>
            <person name="Bristow J."/>
            <person name="Eisen J.A."/>
            <person name="Markowitz V."/>
            <person name="Hugenholtz P."/>
            <person name="Kyrpides N.C."/>
            <person name="Klenk H.P."/>
        </authorList>
    </citation>
    <scope>NUCLEOTIDE SEQUENCE [LARGE SCALE GENOMIC DNA]</scope>
    <source>
        <strain evidence="11">ATCC 49802 / DSM 20745 / S 6022</strain>
    </source>
</reference>
<feature type="binding site" evidence="8">
    <location>
        <position position="265"/>
    </location>
    <ligand>
        <name>Zn(2+)</name>
        <dbReference type="ChEBI" id="CHEBI:29105"/>
        <label>2</label>
        <note>catalytic</note>
    </ligand>
</feature>
<dbReference type="CDD" id="cd07717">
    <property type="entry name" value="RNaseZ_ZiPD-like_MBL-fold"/>
    <property type="match status" value="1"/>
</dbReference>
<evidence type="ECO:0000256" key="1">
    <source>
        <dbReference type="ARBA" id="ARBA00011738"/>
    </source>
</evidence>
<comment type="similarity">
    <text evidence="8">Belongs to the RNase Z family.</text>
</comment>
<dbReference type="InterPro" id="IPR001279">
    <property type="entry name" value="Metallo-B-lactamas"/>
</dbReference>
<dbReference type="KEGG" id="sti:Sthe_1349"/>
<dbReference type="OrthoDB" id="9800940at2"/>
<dbReference type="Proteomes" id="UP000002027">
    <property type="component" value="Chromosome 1"/>
</dbReference>
<organism evidence="10 11">
    <name type="scientific">Sphaerobacter thermophilus (strain ATCC 49802 / DSM 20745 / KCCM 41009 / NCIMB 13125 / S 6022)</name>
    <dbReference type="NCBI Taxonomy" id="479434"/>
    <lineage>
        <taxon>Bacteria</taxon>
        <taxon>Pseudomonadati</taxon>
        <taxon>Thermomicrobiota</taxon>
        <taxon>Thermomicrobia</taxon>
        <taxon>Sphaerobacterales</taxon>
        <taxon>Sphaerobacterineae</taxon>
        <taxon>Sphaerobacteraceae</taxon>
        <taxon>Sphaerobacter</taxon>
    </lineage>
</organism>
<proteinExistence type="inferred from homology"/>
<keyword evidence="3 8" id="KW-0540">Nuclease</keyword>
<evidence type="ECO:0000256" key="2">
    <source>
        <dbReference type="ARBA" id="ARBA00022694"/>
    </source>
</evidence>
<evidence type="ECO:0000256" key="4">
    <source>
        <dbReference type="ARBA" id="ARBA00022723"/>
    </source>
</evidence>
<dbReference type="InterPro" id="IPR013471">
    <property type="entry name" value="RNase_Z/BN"/>
</dbReference>
<feature type="binding site" evidence="8">
    <location>
        <position position="206"/>
    </location>
    <ligand>
        <name>Zn(2+)</name>
        <dbReference type="ChEBI" id="CHEBI:29105"/>
        <label>2</label>
        <note>catalytic</note>
    </ligand>
</feature>
<keyword evidence="4 8" id="KW-0479">Metal-binding</keyword>
<reference evidence="11" key="1">
    <citation type="submission" date="2009-11" db="EMBL/GenBank/DDBJ databases">
        <title>The complete chromosome 1 of Sphaerobacter thermophilus DSM 20745.</title>
        <authorList>
            <person name="Lucas S."/>
            <person name="Copeland A."/>
            <person name="Lapidus A."/>
            <person name="Glavina del Rio T."/>
            <person name="Dalin E."/>
            <person name="Tice H."/>
            <person name="Bruce D."/>
            <person name="Goodwin L."/>
            <person name="Pitluck S."/>
            <person name="Kyrpides N."/>
            <person name="Mavromatis K."/>
            <person name="Ivanova N."/>
            <person name="Mikhailova N."/>
            <person name="LaButti K.M."/>
            <person name="Clum A."/>
            <person name="Sun H.I."/>
            <person name="Brettin T."/>
            <person name="Detter J.C."/>
            <person name="Han C."/>
            <person name="Larimer F."/>
            <person name="Land M."/>
            <person name="Hauser L."/>
            <person name="Markowitz V."/>
            <person name="Cheng J.F."/>
            <person name="Hugenholtz P."/>
            <person name="Woyke T."/>
            <person name="Wu D."/>
            <person name="Steenblock K."/>
            <person name="Schneider S."/>
            <person name="Pukall R."/>
            <person name="Goeker M."/>
            <person name="Klenk H.P."/>
            <person name="Eisen J.A."/>
        </authorList>
    </citation>
    <scope>NUCLEOTIDE SEQUENCE [LARGE SCALE GENOMIC DNA]</scope>
    <source>
        <strain evidence="11">ATCC 49802 / DSM 20745 / S 6022</strain>
    </source>
</reference>
<dbReference type="eggNOG" id="COG1234">
    <property type="taxonomic scope" value="Bacteria"/>
</dbReference>
<feature type="binding site" evidence="8">
    <location>
        <position position="61"/>
    </location>
    <ligand>
        <name>Zn(2+)</name>
        <dbReference type="ChEBI" id="CHEBI:29105"/>
        <label>1</label>
        <note>catalytic</note>
    </ligand>
</feature>
<dbReference type="AlphaFoldDB" id="D1C3G7"/>
<dbReference type="InParanoid" id="D1C3G7"/>
<comment type="cofactor">
    <cofactor evidence="8">
        <name>Zn(2+)</name>
        <dbReference type="ChEBI" id="CHEBI:29105"/>
    </cofactor>
    <text evidence="8">Binds 2 Zn(2+) ions.</text>
</comment>
<dbReference type="InterPro" id="IPR036866">
    <property type="entry name" value="RibonucZ/Hydroxyglut_hydro"/>
</dbReference>
<comment type="function">
    <text evidence="8">Zinc phosphodiesterase, which displays some tRNA 3'-processing endonuclease activity. Probably involved in tRNA maturation, by removing a 3'-trailer from precursor tRNA.</text>
</comment>
<dbReference type="GO" id="GO:0042781">
    <property type="term" value="F:3'-tRNA processing endoribonuclease activity"/>
    <property type="evidence" value="ECO:0007669"/>
    <property type="project" value="UniProtKB-UniRule"/>
</dbReference>
<dbReference type="HAMAP" id="MF_01818">
    <property type="entry name" value="RNase_Z_BN"/>
    <property type="match status" value="1"/>
</dbReference>
<dbReference type="RefSeq" id="WP_012871831.1">
    <property type="nucleotide sequence ID" value="NC_013523.1"/>
</dbReference>
<keyword evidence="5 8" id="KW-0255">Endonuclease</keyword>
<feature type="active site" description="Proton acceptor" evidence="8">
    <location>
        <position position="65"/>
    </location>
</feature>
<evidence type="ECO:0000313" key="11">
    <source>
        <dbReference type="Proteomes" id="UP000002027"/>
    </source>
</evidence>
<feature type="domain" description="Metallo-beta-lactamase" evidence="9">
    <location>
        <begin position="198"/>
        <end position="266"/>
    </location>
</feature>
<dbReference type="GO" id="GO:0008270">
    <property type="term" value="F:zinc ion binding"/>
    <property type="evidence" value="ECO:0007669"/>
    <property type="project" value="UniProtKB-UniRule"/>
</dbReference>
<protein>
    <recommendedName>
        <fullName evidence="8">Ribonuclease Z</fullName>
        <shortName evidence="8">RNase Z</shortName>
        <ecNumber evidence="8">3.1.26.11</ecNumber>
    </recommendedName>
    <alternativeName>
        <fullName evidence="8">tRNA 3 endonuclease</fullName>
    </alternativeName>
    <alternativeName>
        <fullName evidence="8">tRNase Z</fullName>
    </alternativeName>
</protein>
<dbReference type="Pfam" id="PF12706">
    <property type="entry name" value="Lactamase_B_2"/>
    <property type="match status" value="1"/>
</dbReference>
<keyword evidence="7 8" id="KW-0862">Zinc</keyword>